<evidence type="ECO:0000259" key="3">
    <source>
        <dbReference type="PROSITE" id="PS50943"/>
    </source>
</evidence>
<dbReference type="PATRIC" id="fig|1423744.4.peg.551"/>
<feature type="domain" description="HTH cro/C1-type" evidence="3">
    <location>
        <begin position="7"/>
        <end position="61"/>
    </location>
</feature>
<reference evidence="4 5" key="1">
    <citation type="journal article" date="2015" name="Genome Announc.">
        <title>Expanding the biotechnology potential of lactobacilli through comparative genomics of 213 strains and associated genera.</title>
        <authorList>
            <person name="Sun Z."/>
            <person name="Harris H.M."/>
            <person name="McCann A."/>
            <person name="Guo C."/>
            <person name="Argimon S."/>
            <person name="Zhang W."/>
            <person name="Yang X."/>
            <person name="Jeffery I.B."/>
            <person name="Cooney J.C."/>
            <person name="Kagawa T.F."/>
            <person name="Liu W."/>
            <person name="Song Y."/>
            <person name="Salvetti E."/>
            <person name="Wrobel A."/>
            <person name="Rasinkangas P."/>
            <person name="Parkhill J."/>
            <person name="Rea M.C."/>
            <person name="O'Sullivan O."/>
            <person name="Ritari J."/>
            <person name="Douillard F.P."/>
            <person name="Paul Ross R."/>
            <person name="Yang R."/>
            <person name="Briner A.E."/>
            <person name="Felis G.E."/>
            <person name="de Vos W.M."/>
            <person name="Barrangou R."/>
            <person name="Klaenhammer T.R."/>
            <person name="Caufield P.W."/>
            <person name="Cui Y."/>
            <person name="Zhang H."/>
            <person name="O'Toole P.W."/>
        </authorList>
    </citation>
    <scope>NUCLEOTIDE SEQUENCE [LARGE SCALE GENOMIC DNA]</scope>
    <source>
        <strain evidence="4 5">DSM 23037</strain>
    </source>
</reference>
<keyword evidence="2" id="KW-0472">Membrane</keyword>
<dbReference type="AlphaFoldDB" id="A0A0R2DQD2"/>
<keyword evidence="2" id="KW-0812">Transmembrane</keyword>
<sequence>MKFSRNIKKIRTDNELTQEELAKILNVSRKTISSWETERSFPDIETLNKLSHQFEIPINQLLEKDLDAKKYIPHLFVKNHEKSSLKHLCLVQLVFIFIGYLTLLEVINIPLTSFILLFITLVTSHHISRNFPVNTLRIYKRNSLFFLIGVLLINSILGFSGLIRNIILEQPNVYYLNGSIVGKTIIIILLSISMYVLFDTRHLFLYKKRKP</sequence>
<dbReference type="InterPro" id="IPR010982">
    <property type="entry name" value="Lambda_DNA-bd_dom_sf"/>
</dbReference>
<feature type="transmembrane region" description="Helical" evidence="2">
    <location>
        <begin position="144"/>
        <end position="167"/>
    </location>
</feature>
<keyword evidence="5" id="KW-1185">Reference proteome</keyword>
<feature type="transmembrane region" description="Helical" evidence="2">
    <location>
        <begin position="107"/>
        <end position="123"/>
    </location>
</feature>
<evidence type="ECO:0000313" key="5">
    <source>
        <dbReference type="Proteomes" id="UP000051378"/>
    </source>
</evidence>
<gene>
    <name evidence="4" type="ORF">FC86_GL000535</name>
</gene>
<dbReference type="PROSITE" id="PS50943">
    <property type="entry name" value="HTH_CROC1"/>
    <property type="match status" value="1"/>
</dbReference>
<protein>
    <recommendedName>
        <fullName evidence="3">HTH cro/C1-type domain-containing protein</fullName>
    </recommendedName>
</protein>
<dbReference type="PANTHER" id="PTHR46558:SF4">
    <property type="entry name" value="DNA-BIDING PHAGE PROTEIN"/>
    <property type="match status" value="1"/>
</dbReference>
<accession>A0A0R2DQD2</accession>
<dbReference type="InterPro" id="IPR001387">
    <property type="entry name" value="Cro/C1-type_HTH"/>
</dbReference>
<feature type="transmembrane region" description="Helical" evidence="2">
    <location>
        <begin position="173"/>
        <end position="198"/>
    </location>
</feature>
<dbReference type="Proteomes" id="UP000051378">
    <property type="component" value="Unassembled WGS sequence"/>
</dbReference>
<dbReference type="RefSeq" id="WP_056974756.1">
    <property type="nucleotide sequence ID" value="NZ_AYZL01000019.1"/>
</dbReference>
<evidence type="ECO:0000256" key="2">
    <source>
        <dbReference type="SAM" id="Phobius"/>
    </source>
</evidence>
<evidence type="ECO:0000256" key="1">
    <source>
        <dbReference type="ARBA" id="ARBA00023125"/>
    </source>
</evidence>
<proteinExistence type="predicted"/>
<dbReference type="Pfam" id="PF12844">
    <property type="entry name" value="HTH_19"/>
    <property type="match status" value="1"/>
</dbReference>
<evidence type="ECO:0000313" key="4">
    <source>
        <dbReference type="EMBL" id="KRN04005.1"/>
    </source>
</evidence>
<dbReference type="GO" id="GO:0003677">
    <property type="term" value="F:DNA binding"/>
    <property type="evidence" value="ECO:0007669"/>
    <property type="project" value="UniProtKB-KW"/>
</dbReference>
<dbReference type="EMBL" id="AYZL01000019">
    <property type="protein sequence ID" value="KRN04005.1"/>
    <property type="molecule type" value="Genomic_DNA"/>
</dbReference>
<dbReference type="OrthoDB" id="9805856at2"/>
<dbReference type="CDD" id="cd00093">
    <property type="entry name" value="HTH_XRE"/>
    <property type="match status" value="1"/>
</dbReference>
<keyword evidence="2" id="KW-1133">Transmembrane helix</keyword>
<organism evidence="4 5">
    <name type="scientific">Holzapfeliella floricola DSM 23037 = JCM 16512</name>
    <dbReference type="NCBI Taxonomy" id="1423744"/>
    <lineage>
        <taxon>Bacteria</taxon>
        <taxon>Bacillati</taxon>
        <taxon>Bacillota</taxon>
        <taxon>Bacilli</taxon>
        <taxon>Lactobacillales</taxon>
        <taxon>Lactobacillaceae</taxon>
        <taxon>Holzapfeliella</taxon>
    </lineage>
</organism>
<feature type="transmembrane region" description="Helical" evidence="2">
    <location>
        <begin position="84"/>
        <end position="101"/>
    </location>
</feature>
<keyword evidence="1" id="KW-0238">DNA-binding</keyword>
<dbReference type="PANTHER" id="PTHR46558">
    <property type="entry name" value="TRACRIPTIONAL REGULATORY PROTEIN-RELATED-RELATED"/>
    <property type="match status" value="1"/>
</dbReference>
<name>A0A0R2DQD2_9LACO</name>
<dbReference type="STRING" id="1423744.FC86_GL000535"/>
<comment type="caution">
    <text evidence="4">The sequence shown here is derived from an EMBL/GenBank/DDBJ whole genome shotgun (WGS) entry which is preliminary data.</text>
</comment>
<dbReference type="SUPFAM" id="SSF47413">
    <property type="entry name" value="lambda repressor-like DNA-binding domains"/>
    <property type="match status" value="1"/>
</dbReference>
<dbReference type="SMART" id="SM00530">
    <property type="entry name" value="HTH_XRE"/>
    <property type="match status" value="1"/>
</dbReference>
<dbReference type="Gene3D" id="1.10.260.40">
    <property type="entry name" value="lambda repressor-like DNA-binding domains"/>
    <property type="match status" value="1"/>
</dbReference>